<gene>
    <name evidence="1" type="ORF">N7476_001497</name>
</gene>
<proteinExistence type="predicted"/>
<protein>
    <submittedName>
        <fullName evidence="1">SET domain-containing protein</fullName>
    </submittedName>
</protein>
<comment type="caution">
    <text evidence="1">The sequence shown here is derived from an EMBL/GenBank/DDBJ whole genome shotgun (WGS) entry which is preliminary data.</text>
</comment>
<name>A0A9W9UDT6_9EURO</name>
<reference evidence="1" key="1">
    <citation type="submission" date="2022-12" db="EMBL/GenBank/DDBJ databases">
        <authorList>
            <person name="Petersen C."/>
        </authorList>
    </citation>
    <scope>NUCLEOTIDE SEQUENCE</scope>
    <source>
        <strain evidence="1">IBT 21472</strain>
    </source>
</reference>
<reference evidence="1" key="2">
    <citation type="journal article" date="2023" name="IMA Fungus">
        <title>Comparative genomic study of the Penicillium genus elucidates a diverse pangenome and 15 lateral gene transfer events.</title>
        <authorList>
            <person name="Petersen C."/>
            <person name="Sorensen T."/>
            <person name="Nielsen M.R."/>
            <person name="Sondergaard T.E."/>
            <person name="Sorensen J.L."/>
            <person name="Fitzpatrick D.A."/>
            <person name="Frisvad J.C."/>
            <person name="Nielsen K.L."/>
        </authorList>
    </citation>
    <scope>NUCLEOTIDE SEQUENCE</scope>
    <source>
        <strain evidence="1">IBT 21472</strain>
    </source>
</reference>
<dbReference type="EMBL" id="JAPZBO010000001">
    <property type="protein sequence ID" value="KAJ5331714.1"/>
    <property type="molecule type" value="Genomic_DNA"/>
</dbReference>
<sequence>MILTANINFAAENLSISTCSRIVQRILACLWLEEERLFTDALHEEFQEAIFTAATTPCEERNHRIDPIAIAQSTWLKRSQMACVL</sequence>
<evidence type="ECO:0000313" key="1">
    <source>
        <dbReference type="EMBL" id="KAJ5331714.1"/>
    </source>
</evidence>
<organism evidence="1 2">
    <name type="scientific">Penicillium atrosanguineum</name>
    <dbReference type="NCBI Taxonomy" id="1132637"/>
    <lineage>
        <taxon>Eukaryota</taxon>
        <taxon>Fungi</taxon>
        <taxon>Dikarya</taxon>
        <taxon>Ascomycota</taxon>
        <taxon>Pezizomycotina</taxon>
        <taxon>Eurotiomycetes</taxon>
        <taxon>Eurotiomycetidae</taxon>
        <taxon>Eurotiales</taxon>
        <taxon>Aspergillaceae</taxon>
        <taxon>Penicillium</taxon>
    </lineage>
</organism>
<keyword evidence="2" id="KW-1185">Reference proteome</keyword>
<accession>A0A9W9UDT6</accession>
<dbReference type="Proteomes" id="UP001147746">
    <property type="component" value="Unassembled WGS sequence"/>
</dbReference>
<dbReference type="AlphaFoldDB" id="A0A9W9UDT6"/>
<evidence type="ECO:0000313" key="2">
    <source>
        <dbReference type="Proteomes" id="UP001147746"/>
    </source>
</evidence>